<feature type="transmembrane region" description="Helical" evidence="1">
    <location>
        <begin position="52"/>
        <end position="68"/>
    </location>
</feature>
<feature type="transmembrane region" description="Helical" evidence="1">
    <location>
        <begin position="80"/>
        <end position="97"/>
    </location>
</feature>
<dbReference type="AlphaFoldDB" id="A0A1W5ZX53"/>
<feature type="transmembrane region" description="Helical" evidence="1">
    <location>
        <begin position="24"/>
        <end position="46"/>
    </location>
</feature>
<organism evidence="2 3">
    <name type="scientific">Halobacillus mangrovi</name>
    <dbReference type="NCBI Taxonomy" id="402384"/>
    <lineage>
        <taxon>Bacteria</taxon>
        <taxon>Bacillati</taxon>
        <taxon>Bacillota</taxon>
        <taxon>Bacilli</taxon>
        <taxon>Bacillales</taxon>
        <taxon>Bacillaceae</taxon>
        <taxon>Halobacillus</taxon>
    </lineage>
</organism>
<evidence type="ECO:0008006" key="4">
    <source>
        <dbReference type="Google" id="ProtNLM"/>
    </source>
</evidence>
<gene>
    <name evidence="2" type="ORF">HM131_13690</name>
</gene>
<dbReference type="Proteomes" id="UP000192527">
    <property type="component" value="Chromosome"/>
</dbReference>
<keyword evidence="1" id="KW-0472">Membrane</keyword>
<dbReference type="Pfam" id="PF13129">
    <property type="entry name" value="DUF3953"/>
    <property type="match status" value="1"/>
</dbReference>
<evidence type="ECO:0000313" key="3">
    <source>
        <dbReference type="Proteomes" id="UP000192527"/>
    </source>
</evidence>
<evidence type="ECO:0000256" key="1">
    <source>
        <dbReference type="SAM" id="Phobius"/>
    </source>
</evidence>
<sequence length="98" mass="10688">MKIGSERINFLHTIIVLLEERGSVLANIIRIIFALVTFAFATYVFITESSHLAPFMLTSLGFMLLASGSHELKKGRNANAVASFVTSAFVLTVAILTI</sequence>
<dbReference type="InterPro" id="IPR025018">
    <property type="entry name" value="DUF3953"/>
</dbReference>
<name>A0A1W5ZX53_9BACI</name>
<dbReference type="KEGG" id="hmn:HM131_13690"/>
<keyword evidence="1" id="KW-1133">Transmembrane helix</keyword>
<dbReference type="STRING" id="402384.HM131_13690"/>
<protein>
    <recommendedName>
        <fullName evidence="4">DUF3953 domain-containing protein</fullName>
    </recommendedName>
</protein>
<proteinExistence type="predicted"/>
<reference evidence="2 3" key="1">
    <citation type="submission" date="2017-04" db="EMBL/GenBank/DDBJ databases">
        <title>The whole genome sequencing and assembly of Halobacillus mangrovi strain.</title>
        <authorList>
            <person name="Lee S.-J."/>
            <person name="Park M.-K."/>
            <person name="Kim J.-Y."/>
            <person name="Lee Y.-J."/>
            <person name="Yi H."/>
            <person name="Bahn Y.-S."/>
            <person name="Kim J.F."/>
            <person name="Lee D.-W."/>
        </authorList>
    </citation>
    <scope>NUCLEOTIDE SEQUENCE [LARGE SCALE GENOMIC DNA]</scope>
    <source>
        <strain evidence="2 3">KTB 131</strain>
    </source>
</reference>
<keyword evidence="1" id="KW-0812">Transmembrane</keyword>
<evidence type="ECO:0000313" key="2">
    <source>
        <dbReference type="EMBL" id="ARI77837.1"/>
    </source>
</evidence>
<dbReference type="EMBL" id="CP020772">
    <property type="protein sequence ID" value="ARI77837.1"/>
    <property type="molecule type" value="Genomic_DNA"/>
</dbReference>
<accession>A0A1W5ZX53</accession>
<keyword evidence="3" id="KW-1185">Reference proteome</keyword>